<feature type="region of interest" description="Disordered" evidence="1">
    <location>
        <begin position="24"/>
        <end position="63"/>
    </location>
</feature>
<evidence type="ECO:0000256" key="2">
    <source>
        <dbReference type="SAM" id="SignalP"/>
    </source>
</evidence>
<feature type="signal peptide" evidence="2">
    <location>
        <begin position="1"/>
        <end position="18"/>
    </location>
</feature>
<evidence type="ECO:0000256" key="1">
    <source>
        <dbReference type="SAM" id="MobiDB-lite"/>
    </source>
</evidence>
<gene>
    <name evidence="3" type="ORF">VBRA1451_LOCUS23999</name>
</gene>
<keyword evidence="2" id="KW-0732">Signal</keyword>
<feature type="chain" id="PRO_5030852017" evidence="2">
    <location>
        <begin position="19"/>
        <end position="200"/>
    </location>
</feature>
<proteinExistence type="predicted"/>
<organism evidence="3">
    <name type="scientific">Vitrella brassicaformis</name>
    <dbReference type="NCBI Taxonomy" id="1169539"/>
    <lineage>
        <taxon>Eukaryota</taxon>
        <taxon>Sar</taxon>
        <taxon>Alveolata</taxon>
        <taxon>Colpodellida</taxon>
        <taxon>Vitrellaceae</taxon>
        <taxon>Vitrella</taxon>
    </lineage>
</organism>
<evidence type="ECO:0000313" key="3">
    <source>
        <dbReference type="EMBL" id="CAD9068925.1"/>
    </source>
</evidence>
<protein>
    <submittedName>
        <fullName evidence="3">Uncharacterized protein</fullName>
    </submittedName>
</protein>
<feature type="compositionally biased region" description="Low complexity" evidence="1">
    <location>
        <begin position="46"/>
        <end position="57"/>
    </location>
</feature>
<accession>A0A7S1KBC3</accession>
<reference evidence="3" key="1">
    <citation type="submission" date="2021-01" db="EMBL/GenBank/DDBJ databases">
        <authorList>
            <person name="Corre E."/>
            <person name="Pelletier E."/>
            <person name="Niang G."/>
            <person name="Scheremetjew M."/>
            <person name="Finn R."/>
            <person name="Kale V."/>
            <person name="Holt S."/>
            <person name="Cochrane G."/>
            <person name="Meng A."/>
            <person name="Brown T."/>
            <person name="Cohen L."/>
        </authorList>
    </citation>
    <scope>NUCLEOTIDE SEQUENCE</scope>
    <source>
        <strain evidence="3">CCMP3346</strain>
    </source>
</reference>
<dbReference type="EMBL" id="HBGB01040805">
    <property type="protein sequence ID" value="CAD9068925.1"/>
    <property type="molecule type" value="Transcribed_RNA"/>
</dbReference>
<dbReference type="AlphaFoldDB" id="A0A7S1KBC3"/>
<sequence>MRTLFALALIGLLALAAAQEVPRRLQNEPEPVDGTDGTDGTDGDNETTTPEPTTTPKPTKRPKYPYDRDGKCCLHCHILDHECWKHECSFSACLPDKRHMEKTTPPPKTTPTPKPDDDKHCCWSCHPFDVLCWTHSCLWDWCDEKWAEEHGDEAKAIELQLQACIDVKSTDAHLRSPAAAQARADCLTLETNVIASRNRN</sequence>
<name>A0A7S1KBC3_9ALVE</name>